<dbReference type="GO" id="GO:0004888">
    <property type="term" value="F:transmembrane signaling receptor activity"/>
    <property type="evidence" value="ECO:0007669"/>
    <property type="project" value="InterPro"/>
</dbReference>
<name>A0AAD5LUC4_PARTN</name>
<organism evidence="7 8">
    <name type="scientific">Parelaphostrongylus tenuis</name>
    <name type="common">Meningeal worm</name>
    <dbReference type="NCBI Taxonomy" id="148309"/>
    <lineage>
        <taxon>Eukaryota</taxon>
        <taxon>Metazoa</taxon>
        <taxon>Ecdysozoa</taxon>
        <taxon>Nematoda</taxon>
        <taxon>Chromadorea</taxon>
        <taxon>Rhabditida</taxon>
        <taxon>Rhabditina</taxon>
        <taxon>Rhabditomorpha</taxon>
        <taxon>Strongyloidea</taxon>
        <taxon>Metastrongylidae</taxon>
        <taxon>Parelaphostrongylus</taxon>
    </lineage>
</organism>
<dbReference type="GO" id="GO:0016020">
    <property type="term" value="C:membrane"/>
    <property type="evidence" value="ECO:0007669"/>
    <property type="project" value="UniProtKB-SubCell"/>
</dbReference>
<protein>
    <recommendedName>
        <fullName evidence="9">G protein-coupled receptor</fullName>
    </recommendedName>
</protein>
<evidence type="ECO:0000256" key="5">
    <source>
        <dbReference type="ARBA" id="ARBA00023136"/>
    </source>
</evidence>
<dbReference type="Proteomes" id="UP001196413">
    <property type="component" value="Unassembled WGS sequence"/>
</dbReference>
<comment type="similarity">
    <text evidence="2">Belongs to the nematode receptor-like protein srb family.</text>
</comment>
<gene>
    <name evidence="7" type="ORF">KIN20_001848</name>
</gene>
<evidence type="ECO:0008006" key="9">
    <source>
        <dbReference type="Google" id="ProtNLM"/>
    </source>
</evidence>
<evidence type="ECO:0000256" key="4">
    <source>
        <dbReference type="ARBA" id="ARBA00022989"/>
    </source>
</evidence>
<evidence type="ECO:0000256" key="6">
    <source>
        <dbReference type="SAM" id="Phobius"/>
    </source>
</evidence>
<comment type="caution">
    <text evidence="7">The sequence shown here is derived from an EMBL/GenBank/DDBJ whole genome shotgun (WGS) entry which is preliminary data.</text>
</comment>
<evidence type="ECO:0000256" key="2">
    <source>
        <dbReference type="ARBA" id="ARBA00006860"/>
    </source>
</evidence>
<dbReference type="InterPro" id="IPR002184">
    <property type="entry name" value="7TM_GPCR_serpentine_rcpt_Srb"/>
</dbReference>
<dbReference type="PANTHER" id="PTHR31216:SF11">
    <property type="entry name" value="SERPENTINE RECEPTOR CLASS BETA-16-RELATED"/>
    <property type="match status" value="1"/>
</dbReference>
<comment type="subcellular location">
    <subcellularLocation>
        <location evidence="1">Membrane</location>
        <topology evidence="1">Multi-pass membrane protein</topology>
    </subcellularLocation>
</comment>
<keyword evidence="3 6" id="KW-0812">Transmembrane</keyword>
<sequence>MICVPPGAVKTFNQLAMLTIAISFVCMVKFHALTQLNKKQCTINTATLTTRYQTRENVVTTQFVTSIAIVHVAIIVMYATSGISFQLFGPVLFRYNKKLYPAARKICVIPLTNLLVTSLKHYRINRDANIRSIVMMESRGRVGTRNYEETIGKAWQLNGP</sequence>
<accession>A0AAD5LUC4</accession>
<dbReference type="Pfam" id="PF10292">
    <property type="entry name" value="7TM_GPCR_Srab"/>
    <property type="match status" value="1"/>
</dbReference>
<dbReference type="GO" id="GO:0007606">
    <property type="term" value="P:sensory perception of chemical stimulus"/>
    <property type="evidence" value="ECO:0007669"/>
    <property type="project" value="InterPro"/>
</dbReference>
<reference evidence="7" key="1">
    <citation type="submission" date="2021-06" db="EMBL/GenBank/DDBJ databases">
        <title>Parelaphostrongylus tenuis whole genome reference sequence.</title>
        <authorList>
            <person name="Garwood T.J."/>
            <person name="Larsen P.A."/>
            <person name="Fountain-Jones N.M."/>
            <person name="Garbe J.R."/>
            <person name="Macchietto M.G."/>
            <person name="Kania S.A."/>
            <person name="Gerhold R.W."/>
            <person name="Richards J.E."/>
            <person name="Wolf T.M."/>
        </authorList>
    </citation>
    <scope>NUCLEOTIDE SEQUENCE</scope>
    <source>
        <strain evidence="7">MNPRO001-30</strain>
        <tissue evidence="7">Meninges</tissue>
    </source>
</reference>
<feature type="transmembrane region" description="Helical" evidence="6">
    <location>
        <begin position="58"/>
        <end position="79"/>
    </location>
</feature>
<dbReference type="AlphaFoldDB" id="A0AAD5LUC4"/>
<evidence type="ECO:0000256" key="1">
    <source>
        <dbReference type="ARBA" id="ARBA00004141"/>
    </source>
</evidence>
<dbReference type="PANTHER" id="PTHR31216">
    <property type="entry name" value="SERPENTINE RECEPTOR CLASS BETA-1-RELATED-RELATED"/>
    <property type="match status" value="1"/>
</dbReference>
<keyword evidence="5 6" id="KW-0472">Membrane</keyword>
<feature type="transmembrane region" description="Helical" evidence="6">
    <location>
        <begin position="12"/>
        <end position="30"/>
    </location>
</feature>
<dbReference type="InterPro" id="IPR019408">
    <property type="entry name" value="7TM_GPCR_serpentine_rcpt_Srab"/>
</dbReference>
<evidence type="ECO:0000313" key="8">
    <source>
        <dbReference type="Proteomes" id="UP001196413"/>
    </source>
</evidence>
<keyword evidence="4 6" id="KW-1133">Transmembrane helix</keyword>
<dbReference type="EMBL" id="JAHQIW010000241">
    <property type="protein sequence ID" value="KAJ1346922.1"/>
    <property type="molecule type" value="Genomic_DNA"/>
</dbReference>
<evidence type="ECO:0000256" key="3">
    <source>
        <dbReference type="ARBA" id="ARBA00022692"/>
    </source>
</evidence>
<evidence type="ECO:0000313" key="7">
    <source>
        <dbReference type="EMBL" id="KAJ1346922.1"/>
    </source>
</evidence>
<proteinExistence type="inferred from homology"/>
<keyword evidence="8" id="KW-1185">Reference proteome</keyword>